<evidence type="ECO:0000256" key="2">
    <source>
        <dbReference type="ARBA" id="ARBA00022840"/>
    </source>
</evidence>
<organism evidence="4 5">
    <name type="scientific">Paracoccus kondratievae</name>
    <dbReference type="NCBI Taxonomy" id="135740"/>
    <lineage>
        <taxon>Bacteria</taxon>
        <taxon>Pseudomonadati</taxon>
        <taxon>Pseudomonadota</taxon>
        <taxon>Alphaproteobacteria</taxon>
        <taxon>Rhodobacterales</taxon>
        <taxon>Paracoccaceae</taxon>
        <taxon>Paracoccus</taxon>
    </lineage>
</organism>
<dbReference type="Gene3D" id="3.40.50.300">
    <property type="entry name" value="P-loop containing nucleotide triphosphate hydrolases"/>
    <property type="match status" value="1"/>
</dbReference>
<dbReference type="PANTHER" id="PTHR24220">
    <property type="entry name" value="IMPORT ATP-BINDING PROTEIN"/>
    <property type="match status" value="1"/>
</dbReference>
<protein>
    <submittedName>
        <fullName evidence="4">Phosphonates import ATP-binding protein PhnC</fullName>
    </submittedName>
</protein>
<keyword evidence="1" id="KW-0547">Nucleotide-binding</keyword>
<dbReference type="AlphaFoldDB" id="A0AAD3NVZ6"/>
<keyword evidence="5" id="KW-1185">Reference proteome</keyword>
<sequence>MIELRGQTLSYGPAVVLENVTLTIRQGERVALLGRSGAGKSTLLAAIREKAMVAGKEVALVPQDNALVPQLSLFHNVHMGRLHRHSALYNLVTLLRPFRRDRAEVSELTRELGLEPPVDQPVERLSGGQRQRTAVARAIHGGGEVLLADEPVSALDEKQAPEVLATLISRFPTSVISLHDVGLAQAYCTRLVGLKDRRIIFDMPAGEQNAADIDHLYAR</sequence>
<gene>
    <name evidence="4" type="primary">phnC_2</name>
    <name evidence="4" type="ORF">GCM10017635_04660</name>
</gene>
<dbReference type="InterPro" id="IPR015854">
    <property type="entry name" value="ABC_transpr_LolD-like"/>
</dbReference>
<evidence type="ECO:0000313" key="5">
    <source>
        <dbReference type="Proteomes" id="UP001143349"/>
    </source>
</evidence>
<dbReference type="PROSITE" id="PS50893">
    <property type="entry name" value="ABC_TRANSPORTER_2"/>
    <property type="match status" value="1"/>
</dbReference>
<name>A0AAD3NVZ6_9RHOB</name>
<dbReference type="GO" id="GO:0005524">
    <property type="term" value="F:ATP binding"/>
    <property type="evidence" value="ECO:0007669"/>
    <property type="project" value="UniProtKB-KW"/>
</dbReference>
<dbReference type="RefSeq" id="WP_152366471.1">
    <property type="nucleotide sequence ID" value="NZ_BSFH01000008.1"/>
</dbReference>
<evidence type="ECO:0000256" key="1">
    <source>
        <dbReference type="ARBA" id="ARBA00022741"/>
    </source>
</evidence>
<keyword evidence="2 4" id="KW-0067">ATP-binding</keyword>
<dbReference type="GO" id="GO:0005886">
    <property type="term" value="C:plasma membrane"/>
    <property type="evidence" value="ECO:0007669"/>
    <property type="project" value="TreeGrafter"/>
</dbReference>
<dbReference type="SMART" id="SM00382">
    <property type="entry name" value="AAA"/>
    <property type="match status" value="1"/>
</dbReference>
<dbReference type="GO" id="GO:0016887">
    <property type="term" value="F:ATP hydrolysis activity"/>
    <property type="evidence" value="ECO:0007669"/>
    <property type="project" value="InterPro"/>
</dbReference>
<dbReference type="InterPro" id="IPR003439">
    <property type="entry name" value="ABC_transporter-like_ATP-bd"/>
</dbReference>
<dbReference type="InterPro" id="IPR027417">
    <property type="entry name" value="P-loop_NTPase"/>
</dbReference>
<evidence type="ECO:0000313" key="4">
    <source>
        <dbReference type="EMBL" id="GLK62997.1"/>
    </source>
</evidence>
<dbReference type="GO" id="GO:0022857">
    <property type="term" value="F:transmembrane transporter activity"/>
    <property type="evidence" value="ECO:0007669"/>
    <property type="project" value="TreeGrafter"/>
</dbReference>
<accession>A0AAD3NVZ6</accession>
<dbReference type="SUPFAM" id="SSF52540">
    <property type="entry name" value="P-loop containing nucleoside triphosphate hydrolases"/>
    <property type="match status" value="1"/>
</dbReference>
<dbReference type="PANTHER" id="PTHR24220:SF692">
    <property type="entry name" value="ABC TRANSPORTER DOMAIN-CONTAINING PROTEIN"/>
    <property type="match status" value="1"/>
</dbReference>
<reference evidence="4" key="2">
    <citation type="submission" date="2023-01" db="EMBL/GenBank/DDBJ databases">
        <authorList>
            <person name="Sun Q."/>
            <person name="Evtushenko L."/>
        </authorList>
    </citation>
    <scope>NUCLEOTIDE SEQUENCE</scope>
    <source>
        <strain evidence="4">VKM B-2222</strain>
    </source>
</reference>
<dbReference type="EMBL" id="BSFH01000008">
    <property type="protein sequence ID" value="GLK62997.1"/>
    <property type="molecule type" value="Genomic_DNA"/>
</dbReference>
<reference evidence="4" key="1">
    <citation type="journal article" date="2014" name="Int. J. Syst. Evol. Microbiol.">
        <title>Complete genome sequence of Corynebacterium casei LMG S-19264T (=DSM 44701T), isolated from a smear-ripened cheese.</title>
        <authorList>
            <consortium name="US DOE Joint Genome Institute (JGI-PGF)"/>
            <person name="Walter F."/>
            <person name="Albersmeier A."/>
            <person name="Kalinowski J."/>
            <person name="Ruckert C."/>
        </authorList>
    </citation>
    <scope>NUCLEOTIDE SEQUENCE</scope>
    <source>
        <strain evidence="4">VKM B-2222</strain>
    </source>
</reference>
<dbReference type="Proteomes" id="UP001143349">
    <property type="component" value="Unassembled WGS sequence"/>
</dbReference>
<evidence type="ECO:0000259" key="3">
    <source>
        <dbReference type="PROSITE" id="PS50893"/>
    </source>
</evidence>
<proteinExistence type="predicted"/>
<feature type="domain" description="ABC transporter" evidence="3">
    <location>
        <begin position="2"/>
        <end position="213"/>
    </location>
</feature>
<dbReference type="Pfam" id="PF00005">
    <property type="entry name" value="ABC_tran"/>
    <property type="match status" value="1"/>
</dbReference>
<dbReference type="InterPro" id="IPR003593">
    <property type="entry name" value="AAA+_ATPase"/>
</dbReference>
<comment type="caution">
    <text evidence="4">The sequence shown here is derived from an EMBL/GenBank/DDBJ whole genome shotgun (WGS) entry which is preliminary data.</text>
</comment>